<protein>
    <submittedName>
        <fullName evidence="1">Uncharacterized protein</fullName>
    </submittedName>
</protein>
<evidence type="ECO:0000313" key="1">
    <source>
        <dbReference type="EMBL" id="KAK8996699.1"/>
    </source>
</evidence>
<keyword evidence="2" id="KW-1185">Reference proteome</keyword>
<evidence type="ECO:0000313" key="2">
    <source>
        <dbReference type="Proteomes" id="UP001396334"/>
    </source>
</evidence>
<dbReference type="EMBL" id="JBBPBN010000044">
    <property type="protein sequence ID" value="KAK8996699.1"/>
    <property type="molecule type" value="Genomic_DNA"/>
</dbReference>
<sequence>MPANLRKYMLSINRNQESIFKKIQRIEHKSIQLYHYINGRDKAVLEVLSRIVPGDMPTFPLFPKNLFVGDCSPPRTPISSDASKPFTLVVE</sequence>
<accession>A0ABR2Q7Q0</accession>
<dbReference type="Proteomes" id="UP001396334">
    <property type="component" value="Unassembled WGS sequence"/>
</dbReference>
<organism evidence="1 2">
    <name type="scientific">Hibiscus sabdariffa</name>
    <name type="common">roselle</name>
    <dbReference type="NCBI Taxonomy" id="183260"/>
    <lineage>
        <taxon>Eukaryota</taxon>
        <taxon>Viridiplantae</taxon>
        <taxon>Streptophyta</taxon>
        <taxon>Embryophyta</taxon>
        <taxon>Tracheophyta</taxon>
        <taxon>Spermatophyta</taxon>
        <taxon>Magnoliopsida</taxon>
        <taxon>eudicotyledons</taxon>
        <taxon>Gunneridae</taxon>
        <taxon>Pentapetalae</taxon>
        <taxon>rosids</taxon>
        <taxon>malvids</taxon>
        <taxon>Malvales</taxon>
        <taxon>Malvaceae</taxon>
        <taxon>Malvoideae</taxon>
        <taxon>Hibiscus</taxon>
    </lineage>
</organism>
<name>A0ABR2Q7Q0_9ROSI</name>
<gene>
    <name evidence="1" type="ORF">V6N11_081964</name>
</gene>
<proteinExistence type="predicted"/>
<reference evidence="1 2" key="1">
    <citation type="journal article" date="2024" name="G3 (Bethesda)">
        <title>Genome assembly of Hibiscus sabdariffa L. provides insights into metabolisms of medicinal natural products.</title>
        <authorList>
            <person name="Kim T."/>
        </authorList>
    </citation>
    <scope>NUCLEOTIDE SEQUENCE [LARGE SCALE GENOMIC DNA]</scope>
    <source>
        <strain evidence="1">TK-2024</strain>
        <tissue evidence="1">Old leaves</tissue>
    </source>
</reference>
<comment type="caution">
    <text evidence="1">The sequence shown here is derived from an EMBL/GenBank/DDBJ whole genome shotgun (WGS) entry which is preliminary data.</text>
</comment>